<dbReference type="Pfam" id="PF23086">
    <property type="entry name" value="Tudor_Coilin"/>
    <property type="match status" value="1"/>
</dbReference>
<feature type="region of interest" description="Disordered" evidence="1">
    <location>
        <begin position="312"/>
        <end position="336"/>
    </location>
</feature>
<sequence length="599" mass="63190">MNQGPASLLRDNDIVTVALAPILATAEWRSTLETAIRGTNADAQPAAAAKDPPAEHTPAPSGGGPDDTSDDVSDSEGEAGDAGKGPSRSARRKKLKRQLRRQGLLDTGLKQKSSQDRGAAAAVRDWREMAPLPPQELPKRGDEWARSRTEVQFMKEGHVYFTDSDGEDDKARGSRRVSQQVQQQVNLGQSQRKLPGPPPRVQPSTAPNEASLANGQLPPNGLRHQQKFANGHQEHTAVRVQVDRPGKAVDTGPKTNAEFLALQKAEPYPIEGDIIAYRVLHISADWTPQVSEWRKGRVIDLDEQNKVLTVEPWPDSSVHPVLGPRQPSPTGHESWSDLDAMHTEEMGGASDEYEEELPPSDYNEDGILVTALASFSDIRLIRGRAPAAEQGAHPDRPESVRPATEGAPSGASALPASNGASAAEVSRQSTSNLHSHAAAENGHSGLANGLPNLGPPKPGGAAVPSIGNWAELAAQLKKRREELAAQQSAVAASLPASSAGTPVRSGSNGQEPPQQPCTGESVDKLRGSVAEAVSEKQPNGRPDDKQSGGAVDAAAQTPTQLFSSGVGTPGASKPRPGVRSSAIGPLLARLRREATATEG</sequence>
<feature type="compositionally biased region" description="Polar residues" evidence="1">
    <location>
        <begin position="202"/>
        <end position="214"/>
    </location>
</feature>
<proteinExistence type="predicted"/>
<dbReference type="InterPro" id="IPR024822">
    <property type="entry name" value="Coilin"/>
</dbReference>
<dbReference type="Proteomes" id="UP001491310">
    <property type="component" value="Unassembled WGS sequence"/>
</dbReference>
<feature type="compositionally biased region" description="Low complexity" evidence="1">
    <location>
        <begin position="41"/>
        <end position="51"/>
    </location>
</feature>
<dbReference type="InterPro" id="IPR056398">
    <property type="entry name" value="Tudor_Coilin"/>
</dbReference>
<feature type="region of interest" description="Disordered" evidence="1">
    <location>
        <begin position="385"/>
        <end position="462"/>
    </location>
</feature>
<dbReference type="EMBL" id="JALJOT010000012">
    <property type="protein sequence ID" value="KAK9904913.1"/>
    <property type="molecule type" value="Genomic_DNA"/>
</dbReference>
<feature type="domain" description="Coilin tudor" evidence="2">
    <location>
        <begin position="257"/>
        <end position="318"/>
    </location>
</feature>
<comment type="caution">
    <text evidence="3">The sequence shown here is derived from an EMBL/GenBank/DDBJ whole genome shotgun (WGS) entry which is preliminary data.</text>
</comment>
<feature type="compositionally biased region" description="Acidic residues" evidence="1">
    <location>
        <begin position="67"/>
        <end position="79"/>
    </location>
</feature>
<feature type="compositionally biased region" description="Polar residues" evidence="1">
    <location>
        <begin position="556"/>
        <end position="566"/>
    </location>
</feature>
<reference evidence="3 4" key="1">
    <citation type="journal article" date="2024" name="Nat. Commun.">
        <title>Phylogenomics reveals the evolutionary origins of lichenization in chlorophyte algae.</title>
        <authorList>
            <person name="Puginier C."/>
            <person name="Libourel C."/>
            <person name="Otte J."/>
            <person name="Skaloud P."/>
            <person name="Haon M."/>
            <person name="Grisel S."/>
            <person name="Petersen M."/>
            <person name="Berrin J.G."/>
            <person name="Delaux P.M."/>
            <person name="Dal Grande F."/>
            <person name="Keller J."/>
        </authorList>
    </citation>
    <scope>NUCLEOTIDE SEQUENCE [LARGE SCALE GENOMIC DNA]</scope>
    <source>
        <strain evidence="3 4">SAG 216-7</strain>
    </source>
</reference>
<feature type="compositionally biased region" description="Low complexity" evidence="1">
    <location>
        <begin position="176"/>
        <end position="192"/>
    </location>
</feature>
<feature type="compositionally biased region" description="Low complexity" evidence="1">
    <location>
        <begin position="406"/>
        <end position="423"/>
    </location>
</feature>
<evidence type="ECO:0000259" key="2">
    <source>
        <dbReference type="Pfam" id="PF23086"/>
    </source>
</evidence>
<dbReference type="PANTHER" id="PTHR15197:SF0">
    <property type="entry name" value="COILIN"/>
    <property type="match status" value="1"/>
</dbReference>
<gene>
    <name evidence="3" type="ORF">WJX75_005368</name>
</gene>
<protein>
    <recommendedName>
        <fullName evidence="2">Coilin tudor domain-containing protein</fullName>
    </recommendedName>
</protein>
<evidence type="ECO:0000256" key="1">
    <source>
        <dbReference type="SAM" id="MobiDB-lite"/>
    </source>
</evidence>
<organism evidence="3 4">
    <name type="scientific">Coccomyxa subellipsoidea</name>
    <dbReference type="NCBI Taxonomy" id="248742"/>
    <lineage>
        <taxon>Eukaryota</taxon>
        <taxon>Viridiplantae</taxon>
        <taxon>Chlorophyta</taxon>
        <taxon>core chlorophytes</taxon>
        <taxon>Trebouxiophyceae</taxon>
        <taxon>Trebouxiophyceae incertae sedis</taxon>
        <taxon>Coccomyxaceae</taxon>
        <taxon>Coccomyxa</taxon>
    </lineage>
</organism>
<feature type="region of interest" description="Disordered" evidence="1">
    <location>
        <begin position="487"/>
        <end position="599"/>
    </location>
</feature>
<keyword evidence="4" id="KW-1185">Reference proteome</keyword>
<feature type="compositionally biased region" description="Basic and acidic residues" evidence="1">
    <location>
        <begin position="590"/>
        <end position="599"/>
    </location>
</feature>
<feature type="region of interest" description="Disordered" evidence="1">
    <location>
        <begin position="157"/>
        <end position="218"/>
    </location>
</feature>
<feature type="compositionally biased region" description="Polar residues" evidence="1">
    <location>
        <begin position="504"/>
        <end position="518"/>
    </location>
</feature>
<name>A0ABR2YGL5_9CHLO</name>
<evidence type="ECO:0000313" key="3">
    <source>
        <dbReference type="EMBL" id="KAK9904913.1"/>
    </source>
</evidence>
<evidence type="ECO:0000313" key="4">
    <source>
        <dbReference type="Proteomes" id="UP001491310"/>
    </source>
</evidence>
<feature type="compositionally biased region" description="Basic residues" evidence="1">
    <location>
        <begin position="89"/>
        <end position="100"/>
    </location>
</feature>
<accession>A0ABR2YGL5</accession>
<feature type="compositionally biased region" description="Low complexity" evidence="1">
    <location>
        <begin position="487"/>
        <end position="499"/>
    </location>
</feature>
<feature type="region of interest" description="Disordered" evidence="1">
    <location>
        <begin position="35"/>
        <end position="144"/>
    </location>
</feature>
<dbReference type="PANTHER" id="PTHR15197">
    <property type="entry name" value="COILIN P80"/>
    <property type="match status" value="1"/>
</dbReference>